<reference evidence="2 3" key="1">
    <citation type="journal article" date="2020" name="Arch. Microbiol.">
        <title>Bradyrhizobium uaiense sp. nov., a new highly efficient cowpea symbiont.</title>
        <authorList>
            <person name="Cabral Michel D."/>
            <person name="Azarias Guimaraes A."/>
            <person name="Martins da Costa E."/>
            <person name="Soares de Carvalho T."/>
            <person name="Balsanelli E."/>
            <person name="Willems A."/>
            <person name="Maltempi de Souza E."/>
            <person name="de Souza Moreira F.M."/>
        </authorList>
    </citation>
    <scope>NUCLEOTIDE SEQUENCE [LARGE SCALE GENOMIC DNA]</scope>
    <source>
        <strain evidence="2 3">UFLA 03-164</strain>
    </source>
</reference>
<keyword evidence="2" id="KW-0808">Transferase</keyword>
<dbReference type="InterPro" id="IPR000182">
    <property type="entry name" value="GNAT_dom"/>
</dbReference>
<protein>
    <submittedName>
        <fullName evidence="2">GNAT family N-acetyltransferase</fullName>
    </submittedName>
</protein>
<name>A0A6P1BJD1_9BRAD</name>
<evidence type="ECO:0000259" key="1">
    <source>
        <dbReference type="PROSITE" id="PS51186"/>
    </source>
</evidence>
<evidence type="ECO:0000313" key="2">
    <source>
        <dbReference type="EMBL" id="NEU98274.1"/>
    </source>
</evidence>
<dbReference type="CDD" id="cd04301">
    <property type="entry name" value="NAT_SF"/>
    <property type="match status" value="1"/>
</dbReference>
<evidence type="ECO:0000313" key="3">
    <source>
        <dbReference type="Proteomes" id="UP000468531"/>
    </source>
</evidence>
<comment type="caution">
    <text evidence="2">The sequence shown here is derived from an EMBL/GenBank/DDBJ whole genome shotgun (WGS) entry which is preliminary data.</text>
</comment>
<sequence length="252" mass="27635">MAPAPDEFRVLLDNHLAFLASHRGTVEMVEGNAVVTSEAPGFSTVFATGRPLTPTMIGGRSVRTVPWNDAWASLIPSLELTPSAEMIFMVRNLQAPRPQKLTPSHFSVRRVQTADDIAVFADVQARGFLGPVHPEFAWWHAFMSRKAQENQSNPLQRFLLAYDGSDPVGTLISIYSDSLIGLYAIATLPEHRRLGVCTTLVRVSEADAIGREISTATLQVMAGSIAETVYRDLGYHEAFRTPIHVPRVPLSG</sequence>
<dbReference type="Gene3D" id="3.40.630.30">
    <property type="match status" value="1"/>
</dbReference>
<dbReference type="Proteomes" id="UP000468531">
    <property type="component" value="Unassembled WGS sequence"/>
</dbReference>
<proteinExistence type="predicted"/>
<dbReference type="GO" id="GO:0016747">
    <property type="term" value="F:acyltransferase activity, transferring groups other than amino-acyl groups"/>
    <property type="evidence" value="ECO:0007669"/>
    <property type="project" value="InterPro"/>
</dbReference>
<dbReference type="InterPro" id="IPR016181">
    <property type="entry name" value="Acyl_CoA_acyltransferase"/>
</dbReference>
<keyword evidence="3" id="KW-1185">Reference proteome</keyword>
<dbReference type="PROSITE" id="PS51186">
    <property type="entry name" value="GNAT"/>
    <property type="match status" value="1"/>
</dbReference>
<dbReference type="AlphaFoldDB" id="A0A6P1BJD1"/>
<dbReference type="RefSeq" id="WP_163156427.1">
    <property type="nucleotide sequence ID" value="NZ_VKHP01000086.1"/>
</dbReference>
<accession>A0A6P1BJD1</accession>
<organism evidence="2 3">
    <name type="scientific">Bradyrhizobium uaiense</name>
    <dbReference type="NCBI Taxonomy" id="2594946"/>
    <lineage>
        <taxon>Bacteria</taxon>
        <taxon>Pseudomonadati</taxon>
        <taxon>Pseudomonadota</taxon>
        <taxon>Alphaproteobacteria</taxon>
        <taxon>Hyphomicrobiales</taxon>
        <taxon>Nitrobacteraceae</taxon>
        <taxon>Bradyrhizobium</taxon>
    </lineage>
</organism>
<dbReference type="EMBL" id="VKHP01000086">
    <property type="protein sequence ID" value="NEU98274.1"/>
    <property type="molecule type" value="Genomic_DNA"/>
</dbReference>
<feature type="domain" description="N-acetyltransferase" evidence="1">
    <location>
        <begin position="106"/>
        <end position="251"/>
    </location>
</feature>
<gene>
    <name evidence="2" type="ORF">FNJ47_21205</name>
</gene>
<dbReference type="Pfam" id="PF13673">
    <property type="entry name" value="Acetyltransf_10"/>
    <property type="match status" value="1"/>
</dbReference>
<dbReference type="SUPFAM" id="SSF55729">
    <property type="entry name" value="Acyl-CoA N-acyltransferases (Nat)"/>
    <property type="match status" value="1"/>
</dbReference>